<gene>
    <name evidence="2" type="ORF">COZ82_00170</name>
</gene>
<dbReference type="InterPro" id="IPR000523">
    <property type="entry name" value="Mg_chelatse_chII-like_cat_dom"/>
</dbReference>
<protein>
    <recommendedName>
        <fullName evidence="1">Magnesium chelatase ChlI-like catalytic domain-containing protein</fullName>
    </recommendedName>
</protein>
<comment type="caution">
    <text evidence="2">The sequence shown here is derived from an EMBL/GenBank/DDBJ whole genome shotgun (WGS) entry which is preliminary data.</text>
</comment>
<dbReference type="Gene3D" id="3.40.50.300">
    <property type="entry name" value="P-loop containing nucleotide triphosphate hydrolases"/>
    <property type="match status" value="1"/>
</dbReference>
<dbReference type="InterPro" id="IPR050764">
    <property type="entry name" value="CbbQ/NirQ/NorQ/GpvN"/>
</dbReference>
<dbReference type="PANTHER" id="PTHR42759">
    <property type="entry name" value="MOXR FAMILY PROTEIN"/>
    <property type="match status" value="1"/>
</dbReference>
<accession>A0A2M7IPY3</accession>
<proteinExistence type="predicted"/>
<name>A0A2M7IPY3_9BACT</name>
<dbReference type="EMBL" id="PFHR01000012">
    <property type="protein sequence ID" value="PIW97325.1"/>
    <property type="molecule type" value="Genomic_DNA"/>
</dbReference>
<dbReference type="InterPro" id="IPR027417">
    <property type="entry name" value="P-loop_NTPase"/>
</dbReference>
<organism evidence="2 3">
    <name type="scientific">Candidatus Kaiserbacteria bacterium CG_4_8_14_3_um_filter_38_9</name>
    <dbReference type="NCBI Taxonomy" id="1974599"/>
    <lineage>
        <taxon>Bacteria</taxon>
        <taxon>Candidatus Kaiseribacteriota</taxon>
    </lineage>
</organism>
<dbReference type="GO" id="GO:0005524">
    <property type="term" value="F:ATP binding"/>
    <property type="evidence" value="ECO:0007669"/>
    <property type="project" value="InterPro"/>
</dbReference>
<dbReference type="SUPFAM" id="SSF52540">
    <property type="entry name" value="P-loop containing nucleoside triphosphate hydrolases"/>
    <property type="match status" value="1"/>
</dbReference>
<evidence type="ECO:0000313" key="2">
    <source>
        <dbReference type="EMBL" id="PIW97325.1"/>
    </source>
</evidence>
<evidence type="ECO:0000259" key="1">
    <source>
        <dbReference type="Pfam" id="PF01078"/>
    </source>
</evidence>
<reference evidence="3" key="1">
    <citation type="submission" date="2017-09" db="EMBL/GenBank/DDBJ databases">
        <title>Depth-based differentiation of microbial function through sediment-hosted aquifers and enrichment of novel symbionts in the deep terrestrial subsurface.</title>
        <authorList>
            <person name="Probst A.J."/>
            <person name="Ladd B."/>
            <person name="Jarett J.K."/>
            <person name="Geller-Mcgrath D.E."/>
            <person name="Sieber C.M.K."/>
            <person name="Emerson J.B."/>
            <person name="Anantharaman K."/>
            <person name="Thomas B.C."/>
            <person name="Malmstrom R."/>
            <person name="Stieglmeier M."/>
            <person name="Klingl A."/>
            <person name="Woyke T."/>
            <person name="Ryan C.M."/>
            <person name="Banfield J.F."/>
        </authorList>
    </citation>
    <scope>NUCLEOTIDE SEQUENCE [LARGE SCALE GENOMIC DNA]</scope>
</reference>
<dbReference type="PANTHER" id="PTHR42759:SF1">
    <property type="entry name" value="MAGNESIUM-CHELATASE SUBUNIT CHLD"/>
    <property type="match status" value="1"/>
</dbReference>
<evidence type="ECO:0000313" key="3">
    <source>
        <dbReference type="Proteomes" id="UP000230837"/>
    </source>
</evidence>
<dbReference type="Pfam" id="PF01078">
    <property type="entry name" value="Mg_chelatase"/>
    <property type="match status" value="1"/>
</dbReference>
<feature type="non-terminal residue" evidence="2">
    <location>
        <position position="85"/>
    </location>
</feature>
<dbReference type="AlphaFoldDB" id="A0A2M7IPY3"/>
<feature type="domain" description="Magnesium chelatase ChlI-like catalytic" evidence="1">
    <location>
        <begin position="45"/>
        <end position="84"/>
    </location>
</feature>
<sequence length="85" mass="9145">MNIIPATSLNEVINHIDVNAEQRQLISPQSLTEIESNWANGAVRLEDIKGQESAKRALLIAAAGRHNVILVGPTGTGKTMLARAF</sequence>
<dbReference type="Proteomes" id="UP000230837">
    <property type="component" value="Unassembled WGS sequence"/>
</dbReference>